<protein>
    <submittedName>
        <fullName evidence="2">Uncharacterized protein</fullName>
    </submittedName>
</protein>
<gene>
    <name evidence="2" type="ORF">GOMPHAMPRED_006358</name>
</gene>
<keyword evidence="3" id="KW-1185">Reference proteome</keyword>
<evidence type="ECO:0000313" key="2">
    <source>
        <dbReference type="EMBL" id="CAF9908936.1"/>
    </source>
</evidence>
<reference evidence="2" key="1">
    <citation type="submission" date="2021-03" db="EMBL/GenBank/DDBJ databases">
        <authorList>
            <person name="Tagirdzhanova G."/>
        </authorList>
    </citation>
    <scope>NUCLEOTIDE SEQUENCE</scope>
</reference>
<feature type="compositionally biased region" description="Basic and acidic residues" evidence="1">
    <location>
        <begin position="67"/>
        <end position="82"/>
    </location>
</feature>
<feature type="compositionally biased region" description="Polar residues" evidence="1">
    <location>
        <begin position="53"/>
        <end position="63"/>
    </location>
</feature>
<proteinExistence type="predicted"/>
<evidence type="ECO:0000256" key="1">
    <source>
        <dbReference type="SAM" id="MobiDB-lite"/>
    </source>
</evidence>
<organism evidence="2 3">
    <name type="scientific">Gomphillus americanus</name>
    <dbReference type="NCBI Taxonomy" id="1940652"/>
    <lineage>
        <taxon>Eukaryota</taxon>
        <taxon>Fungi</taxon>
        <taxon>Dikarya</taxon>
        <taxon>Ascomycota</taxon>
        <taxon>Pezizomycotina</taxon>
        <taxon>Lecanoromycetes</taxon>
        <taxon>OSLEUM clade</taxon>
        <taxon>Ostropomycetidae</taxon>
        <taxon>Ostropales</taxon>
        <taxon>Graphidaceae</taxon>
        <taxon>Gomphilloideae</taxon>
        <taxon>Gomphillus</taxon>
    </lineage>
</organism>
<dbReference type="AlphaFoldDB" id="A0A8H3EKR0"/>
<name>A0A8H3EKR0_9LECA</name>
<sequence length="164" mass="18793">MMRKTSSFNSALMEMIEKQRNEPAEKESKLAELTSQLIGTLIDTYLTIINTEDTKETPPTTHSSLKRSLDDHFKHETERAEKEKEVKLAREACQMAKELYLRSAERLEVAVEEYATTIEYEKRLEAAANAFIRTMEAPTNVNQSTNSCCGILRGRRWEEGSCCH</sequence>
<dbReference type="EMBL" id="CAJPDQ010000004">
    <property type="protein sequence ID" value="CAF9908936.1"/>
    <property type="molecule type" value="Genomic_DNA"/>
</dbReference>
<feature type="region of interest" description="Disordered" evidence="1">
    <location>
        <begin position="53"/>
        <end position="82"/>
    </location>
</feature>
<evidence type="ECO:0000313" key="3">
    <source>
        <dbReference type="Proteomes" id="UP000664169"/>
    </source>
</evidence>
<accession>A0A8H3EKR0</accession>
<dbReference type="Proteomes" id="UP000664169">
    <property type="component" value="Unassembled WGS sequence"/>
</dbReference>
<comment type="caution">
    <text evidence="2">The sequence shown here is derived from an EMBL/GenBank/DDBJ whole genome shotgun (WGS) entry which is preliminary data.</text>
</comment>